<feature type="region of interest" description="Disordered" evidence="1">
    <location>
        <begin position="236"/>
        <end position="313"/>
    </location>
</feature>
<feature type="compositionally biased region" description="Pro residues" evidence="1">
    <location>
        <begin position="8"/>
        <end position="28"/>
    </location>
</feature>
<reference evidence="2" key="1">
    <citation type="journal article" date="2020" name="Stud. Mycol.">
        <title>101 Dothideomycetes genomes: a test case for predicting lifestyles and emergence of pathogens.</title>
        <authorList>
            <person name="Haridas S."/>
            <person name="Albert R."/>
            <person name="Binder M."/>
            <person name="Bloem J."/>
            <person name="Labutti K."/>
            <person name="Salamov A."/>
            <person name="Andreopoulos B."/>
            <person name="Baker S."/>
            <person name="Barry K."/>
            <person name="Bills G."/>
            <person name="Bluhm B."/>
            <person name="Cannon C."/>
            <person name="Castanera R."/>
            <person name="Culley D."/>
            <person name="Daum C."/>
            <person name="Ezra D."/>
            <person name="Gonzalez J."/>
            <person name="Henrissat B."/>
            <person name="Kuo A."/>
            <person name="Liang C."/>
            <person name="Lipzen A."/>
            <person name="Lutzoni F."/>
            <person name="Magnuson J."/>
            <person name="Mondo S."/>
            <person name="Nolan M."/>
            <person name="Ohm R."/>
            <person name="Pangilinan J."/>
            <person name="Park H.-J."/>
            <person name="Ramirez L."/>
            <person name="Alfaro M."/>
            <person name="Sun H."/>
            <person name="Tritt A."/>
            <person name="Yoshinaga Y."/>
            <person name="Zwiers L.-H."/>
            <person name="Turgeon B."/>
            <person name="Goodwin S."/>
            <person name="Spatafora J."/>
            <person name="Crous P."/>
            <person name="Grigoriev I."/>
        </authorList>
    </citation>
    <scope>NUCLEOTIDE SEQUENCE</scope>
    <source>
        <strain evidence="2">CBS 116435</strain>
    </source>
</reference>
<dbReference type="Proteomes" id="UP000799441">
    <property type="component" value="Unassembled WGS sequence"/>
</dbReference>
<feature type="region of interest" description="Disordered" evidence="1">
    <location>
        <begin position="1"/>
        <end position="40"/>
    </location>
</feature>
<accession>A0A9P4URX6</accession>
<comment type="caution">
    <text evidence="2">The sequence shown here is derived from an EMBL/GenBank/DDBJ whole genome shotgun (WGS) entry which is preliminary data.</text>
</comment>
<organism evidence="2 3">
    <name type="scientific">Polychaeton citri CBS 116435</name>
    <dbReference type="NCBI Taxonomy" id="1314669"/>
    <lineage>
        <taxon>Eukaryota</taxon>
        <taxon>Fungi</taxon>
        <taxon>Dikarya</taxon>
        <taxon>Ascomycota</taxon>
        <taxon>Pezizomycotina</taxon>
        <taxon>Dothideomycetes</taxon>
        <taxon>Dothideomycetidae</taxon>
        <taxon>Capnodiales</taxon>
        <taxon>Capnodiaceae</taxon>
        <taxon>Polychaeton</taxon>
    </lineage>
</organism>
<evidence type="ECO:0000256" key="1">
    <source>
        <dbReference type="SAM" id="MobiDB-lite"/>
    </source>
</evidence>
<keyword evidence="3" id="KW-1185">Reference proteome</keyword>
<gene>
    <name evidence="2" type="ORF">K431DRAFT_299239</name>
</gene>
<proteinExistence type="predicted"/>
<protein>
    <submittedName>
        <fullName evidence="2">Uncharacterized protein</fullName>
    </submittedName>
</protein>
<evidence type="ECO:0000313" key="2">
    <source>
        <dbReference type="EMBL" id="KAF2726132.1"/>
    </source>
</evidence>
<sequence length="313" mass="34331">MYARTATLPPPLPPPPHPPPLPPPPVSRHPPTHYRTLSSSDTSALATLLSPHDPSQPHPALPPHLLLPSRTLASTLSTLCPHHSALNPLPLTTLLTALQHEVEVQIPRTWHPLLRQGRLQPVSAYEEMLGRVEGLQAIWLGGNEFERRFGRGADVNGTGGRKTKCAACCLCGIVADFKALVGVGVCLLARMGEVEEGRRRSRRFEWVVAALGTFGRDEEAKGRIWGMVETLAGEMREARSGRRGRERAGVEREQGGRQSQQRNQPFDEPRARHRARSVFTGSRSRGGGKDLSQGGPAGDPEIRQRHGRRVGFL</sequence>
<dbReference type="AlphaFoldDB" id="A0A9P4URX6"/>
<feature type="compositionally biased region" description="Basic and acidic residues" evidence="1">
    <location>
        <begin position="246"/>
        <end position="255"/>
    </location>
</feature>
<evidence type="ECO:0000313" key="3">
    <source>
        <dbReference type="Proteomes" id="UP000799441"/>
    </source>
</evidence>
<dbReference type="EMBL" id="MU003765">
    <property type="protein sequence ID" value="KAF2726132.1"/>
    <property type="molecule type" value="Genomic_DNA"/>
</dbReference>
<name>A0A9P4URX6_9PEZI</name>